<dbReference type="InterPro" id="IPR042283">
    <property type="entry name" value="GpdQ_catalytic"/>
</dbReference>
<dbReference type="InterPro" id="IPR029052">
    <property type="entry name" value="Metallo-depent_PP-like"/>
</dbReference>
<gene>
    <name evidence="6" type="ORF">ABM479_33645</name>
</gene>
<reference evidence="6" key="1">
    <citation type="submission" date="2024-06" db="EMBL/GenBank/DDBJ databases">
        <authorList>
            <person name="Li T."/>
            <person name="Gao R."/>
        </authorList>
    </citation>
    <scope>NUCLEOTIDE SEQUENCE</scope>
    <source>
        <strain evidence="6">ZPR3</strain>
        <plasmid evidence="6">unnamed3</plasmid>
    </source>
</reference>
<dbReference type="SUPFAM" id="SSF56300">
    <property type="entry name" value="Metallo-dependent phosphatases"/>
    <property type="match status" value="1"/>
</dbReference>
<dbReference type="InterPro" id="IPR026575">
    <property type="entry name" value="GpdQ/CpdA-like"/>
</dbReference>
<dbReference type="RefSeq" id="WP_349963100.1">
    <property type="nucleotide sequence ID" value="NZ_CP157963.1"/>
</dbReference>
<keyword evidence="1" id="KW-0479">Metal-binding</keyword>
<dbReference type="GO" id="GO:0046872">
    <property type="term" value="F:metal ion binding"/>
    <property type="evidence" value="ECO:0007669"/>
    <property type="project" value="UniProtKB-KW"/>
</dbReference>
<organism evidence="6">
    <name type="scientific">Rhizobium sp. ZPR3</name>
    <dbReference type="NCBI Taxonomy" id="3158967"/>
    <lineage>
        <taxon>Bacteria</taxon>
        <taxon>Pseudomonadati</taxon>
        <taxon>Pseudomonadota</taxon>
        <taxon>Alphaproteobacteria</taxon>
        <taxon>Hyphomicrobiales</taxon>
        <taxon>Rhizobiaceae</taxon>
        <taxon>Rhizobium/Agrobacterium group</taxon>
        <taxon>Rhizobium</taxon>
    </lineage>
</organism>
<dbReference type="PANTHER" id="PTHR42988:SF2">
    <property type="entry name" value="CYCLIC NUCLEOTIDE PHOSPHODIESTERASE CBUA0032-RELATED"/>
    <property type="match status" value="1"/>
</dbReference>
<protein>
    <submittedName>
        <fullName evidence="6">Phosphodiesterase</fullName>
    </submittedName>
</protein>
<proteinExistence type="inferred from homology"/>
<dbReference type="EMBL" id="CP157963">
    <property type="protein sequence ID" value="XBT97837.1"/>
    <property type="molecule type" value="Genomic_DNA"/>
</dbReference>
<sequence length="287" mass="31735">MMIIAHLSDLHIRKADRGLAFGRIDTTALAEKAIEKIEGLRPRPDIVVITGDLTDCGRLEEYQHLRAMLDRLSMPVHLVLGNHDVRANFLSVFPEKQSKIKDFAFVQECGEYENLRVIGLDTLVAGEGHGELCAPRLQWLRERLSERPDTPTIILTHHAPFKIGSEFYDTVRLTAGSDALKEIVEANKQIVRFLCGHHHRAIDCLWAGTLASIAPAVVNANHLELGAVRVPRAIAEPAAFKLHVSVPGYGFVSHTAFVDDFGGPFEANPDPEYPALRSFLLDTGLAV</sequence>
<keyword evidence="3" id="KW-0408">Iron</keyword>
<dbReference type="PANTHER" id="PTHR42988">
    <property type="entry name" value="PHOSPHOHYDROLASE"/>
    <property type="match status" value="1"/>
</dbReference>
<evidence type="ECO:0000256" key="3">
    <source>
        <dbReference type="ARBA" id="ARBA00023004"/>
    </source>
</evidence>
<evidence type="ECO:0000256" key="4">
    <source>
        <dbReference type="ARBA" id="ARBA00025742"/>
    </source>
</evidence>
<name>A0AAU7S5Y0_9HYPH</name>
<dbReference type="InterPro" id="IPR004843">
    <property type="entry name" value="Calcineurin-like_PHP"/>
</dbReference>
<comment type="similarity">
    <text evidence="4">Belongs to the cyclic nucleotide phosphodiesterase class-III family.</text>
</comment>
<geneLocation type="plasmid" evidence="6">
    <name>unnamed3</name>
</geneLocation>
<evidence type="ECO:0000256" key="1">
    <source>
        <dbReference type="ARBA" id="ARBA00022723"/>
    </source>
</evidence>
<dbReference type="GO" id="GO:0004112">
    <property type="term" value="F:cyclic-nucleotide phosphodiesterase activity"/>
    <property type="evidence" value="ECO:0007669"/>
    <property type="project" value="InterPro"/>
</dbReference>
<dbReference type="Gene3D" id="3.60.21.40">
    <property type="entry name" value="GpdQ, catalytic alpha/beta sandwich domain"/>
    <property type="match status" value="1"/>
</dbReference>
<dbReference type="CDD" id="cd07402">
    <property type="entry name" value="MPP_GpdQ"/>
    <property type="match status" value="1"/>
</dbReference>
<dbReference type="InterPro" id="IPR042281">
    <property type="entry name" value="GpdQ_beta-strand"/>
</dbReference>
<dbReference type="Gene3D" id="3.30.750.180">
    <property type="entry name" value="GpdQ, beta-strand dimerisation domain"/>
    <property type="match status" value="1"/>
</dbReference>
<evidence type="ECO:0000259" key="5">
    <source>
        <dbReference type="Pfam" id="PF00149"/>
    </source>
</evidence>
<evidence type="ECO:0000313" key="6">
    <source>
        <dbReference type="EMBL" id="XBT97837.1"/>
    </source>
</evidence>
<accession>A0AAU7S5Y0</accession>
<keyword evidence="6" id="KW-0614">Plasmid</keyword>
<dbReference type="AlphaFoldDB" id="A0AAU7S5Y0"/>
<dbReference type="InterPro" id="IPR050884">
    <property type="entry name" value="CNP_phosphodiesterase-III"/>
</dbReference>
<dbReference type="Pfam" id="PF00149">
    <property type="entry name" value="Metallophos"/>
    <property type="match status" value="1"/>
</dbReference>
<evidence type="ECO:0000256" key="2">
    <source>
        <dbReference type="ARBA" id="ARBA00022801"/>
    </source>
</evidence>
<keyword evidence="2" id="KW-0378">Hydrolase</keyword>
<feature type="domain" description="Calcineurin-like phosphoesterase" evidence="5">
    <location>
        <begin position="3"/>
        <end position="200"/>
    </location>
</feature>